<dbReference type="GO" id="GO:0000156">
    <property type="term" value="F:phosphorelay response regulator activity"/>
    <property type="evidence" value="ECO:0007669"/>
    <property type="project" value="TreeGrafter"/>
</dbReference>
<dbReference type="InterPro" id="IPR039420">
    <property type="entry name" value="WalR-like"/>
</dbReference>
<evidence type="ECO:0000313" key="12">
    <source>
        <dbReference type="EMBL" id="BAE74979.1"/>
    </source>
</evidence>
<dbReference type="Pfam" id="PF00486">
    <property type="entry name" value="Trans_reg_C"/>
    <property type="match status" value="1"/>
</dbReference>
<evidence type="ECO:0000259" key="11">
    <source>
        <dbReference type="PROSITE" id="PS51755"/>
    </source>
</evidence>
<dbReference type="CDD" id="cd17623">
    <property type="entry name" value="REC_OmpR_CpxR"/>
    <property type="match status" value="1"/>
</dbReference>
<reference evidence="13 15" key="2">
    <citation type="submission" date="2015-05" db="EMBL/GenBank/DDBJ databases">
        <authorList>
            <person name="Goodhead I."/>
        </authorList>
    </citation>
    <scope>NUCLEOTIDE SEQUENCE [LARGE SCALE GENOMIC DNA]</scope>
    <source>
        <strain evidence="13">B4</strain>
        <strain evidence="15">morsitans</strain>
    </source>
</reference>
<dbReference type="SUPFAM" id="SSF46894">
    <property type="entry name" value="C-terminal effector domain of the bipartite response regulators"/>
    <property type="match status" value="1"/>
</dbReference>
<reference evidence="12 14" key="1">
    <citation type="journal article" date="2006" name="Genome Res.">
        <title>Massive genome erosion and functional adaptations provide insights into the symbiotic lifestyle of Sodalis glossinidius in the tsetse host.</title>
        <authorList>
            <person name="Toh H."/>
            <person name="Weiss B.L."/>
            <person name="Perkin S.A.H."/>
            <person name="Yamashita A."/>
            <person name="Oshima K."/>
            <person name="Hattori M."/>
            <person name="Aksoy S."/>
        </authorList>
    </citation>
    <scope>NUCLEOTIDE SEQUENCE [LARGE SCALE GENOMIC DNA]</scope>
    <source>
        <strain evidence="14">morsitans</strain>
        <strain evidence="12">Morsitans</strain>
    </source>
</reference>
<evidence type="ECO:0000256" key="7">
    <source>
        <dbReference type="ARBA" id="ARBA00023163"/>
    </source>
</evidence>
<evidence type="ECO:0000313" key="14">
    <source>
        <dbReference type="Proteomes" id="UP000001932"/>
    </source>
</evidence>
<dbReference type="InterPro" id="IPR001789">
    <property type="entry name" value="Sig_transdc_resp-reg_receiver"/>
</dbReference>
<dbReference type="STRING" id="343509.SG1704"/>
<keyword evidence="14" id="KW-1185">Reference proteome</keyword>
<dbReference type="AlphaFoldDB" id="Q2NS96"/>
<dbReference type="Proteomes" id="UP000245838">
    <property type="component" value="Chromosome sggmmb4_Chromosome"/>
</dbReference>
<keyword evidence="6 9" id="KW-0238">DNA-binding</keyword>
<keyword evidence="7" id="KW-0804">Transcription</keyword>
<dbReference type="InterPro" id="IPR016032">
    <property type="entry name" value="Sig_transdc_resp-reg_C-effctor"/>
</dbReference>
<evidence type="ECO:0000313" key="15">
    <source>
        <dbReference type="Proteomes" id="UP000245838"/>
    </source>
</evidence>
<dbReference type="eggNOG" id="COG0745">
    <property type="taxonomic scope" value="Bacteria"/>
</dbReference>
<evidence type="ECO:0000256" key="5">
    <source>
        <dbReference type="ARBA" id="ARBA00023015"/>
    </source>
</evidence>
<evidence type="ECO:0000259" key="10">
    <source>
        <dbReference type="PROSITE" id="PS50110"/>
    </source>
</evidence>
<dbReference type="InterPro" id="IPR036388">
    <property type="entry name" value="WH-like_DNA-bd_sf"/>
</dbReference>
<dbReference type="InterPro" id="IPR058124">
    <property type="entry name" value="CpxR-like_REC"/>
</dbReference>
<feature type="modified residue" description="4-aspartylphosphate" evidence="8">
    <location>
        <position position="51"/>
    </location>
</feature>
<feature type="domain" description="Response regulatory" evidence="10">
    <location>
        <begin position="2"/>
        <end position="115"/>
    </location>
</feature>
<dbReference type="Pfam" id="PF00072">
    <property type="entry name" value="Response_reg"/>
    <property type="match status" value="1"/>
</dbReference>
<dbReference type="InterPro" id="IPR011006">
    <property type="entry name" value="CheY-like_superfamily"/>
</dbReference>
<keyword evidence="4" id="KW-0902">Two-component regulatory system</keyword>
<dbReference type="Proteomes" id="UP000001932">
    <property type="component" value="Chromosome"/>
</dbReference>
<dbReference type="GO" id="GO:0006355">
    <property type="term" value="P:regulation of DNA-templated transcription"/>
    <property type="evidence" value="ECO:0007669"/>
    <property type="project" value="InterPro"/>
</dbReference>
<dbReference type="FunFam" id="3.40.50.2300:FF:000001">
    <property type="entry name" value="DNA-binding response regulator PhoB"/>
    <property type="match status" value="1"/>
</dbReference>
<dbReference type="GO" id="GO:0000976">
    <property type="term" value="F:transcription cis-regulatory region binding"/>
    <property type="evidence" value="ECO:0007669"/>
    <property type="project" value="TreeGrafter"/>
</dbReference>
<feature type="DNA-binding region" description="OmpR/PhoB-type" evidence="9">
    <location>
        <begin position="128"/>
        <end position="183"/>
    </location>
</feature>
<keyword evidence="3 8" id="KW-0597">Phosphoprotein</keyword>
<dbReference type="SUPFAM" id="SSF52172">
    <property type="entry name" value="CheY-like"/>
    <property type="match status" value="1"/>
</dbReference>
<dbReference type="CDD" id="cd00383">
    <property type="entry name" value="trans_reg_C"/>
    <property type="match status" value="1"/>
</dbReference>
<dbReference type="PROSITE" id="PS50110">
    <property type="entry name" value="RESPONSE_REGULATORY"/>
    <property type="match status" value="1"/>
</dbReference>
<dbReference type="PANTHER" id="PTHR48111">
    <property type="entry name" value="REGULATOR OF RPOS"/>
    <property type="match status" value="1"/>
</dbReference>
<dbReference type="Gene3D" id="1.10.10.10">
    <property type="entry name" value="Winged helix-like DNA-binding domain superfamily/Winged helix DNA-binding domain"/>
    <property type="match status" value="1"/>
</dbReference>
<evidence type="ECO:0000313" key="13">
    <source>
        <dbReference type="EMBL" id="CRL45864.1"/>
    </source>
</evidence>
<dbReference type="GO" id="GO:0032993">
    <property type="term" value="C:protein-DNA complex"/>
    <property type="evidence" value="ECO:0007669"/>
    <property type="project" value="TreeGrafter"/>
</dbReference>
<accession>Q2NS96</accession>
<gene>
    <name evidence="13" type="primary">ompR_1</name>
    <name evidence="12" type="ordered locus">SG1704</name>
    <name evidence="13" type="ORF">SGGMMB4_03979</name>
</gene>
<dbReference type="InterPro" id="IPR001867">
    <property type="entry name" value="OmpR/PhoB-type_DNA-bd"/>
</dbReference>
<evidence type="ECO:0000256" key="2">
    <source>
        <dbReference type="ARBA" id="ARBA00022490"/>
    </source>
</evidence>
<dbReference type="HOGENOM" id="CLU_000445_30_3_6"/>
<protein>
    <submittedName>
        <fullName evidence="13">Transcriptional regulatory protein OmpR</fullName>
    </submittedName>
    <submittedName>
        <fullName evidence="12">Two-component system response regulator</fullName>
    </submittedName>
</protein>
<organism evidence="12 14">
    <name type="scientific">Sodalis glossinidius (strain morsitans)</name>
    <dbReference type="NCBI Taxonomy" id="343509"/>
    <lineage>
        <taxon>Bacteria</taxon>
        <taxon>Pseudomonadati</taxon>
        <taxon>Pseudomonadota</taxon>
        <taxon>Gammaproteobacteria</taxon>
        <taxon>Enterobacterales</taxon>
        <taxon>Bruguierivoracaceae</taxon>
        <taxon>Sodalis</taxon>
    </lineage>
</organism>
<feature type="domain" description="OmpR/PhoB-type" evidence="11">
    <location>
        <begin position="128"/>
        <end position="183"/>
    </location>
</feature>
<dbReference type="SMART" id="SM00448">
    <property type="entry name" value="REC"/>
    <property type="match status" value="1"/>
</dbReference>
<evidence type="ECO:0000256" key="9">
    <source>
        <dbReference type="PROSITE-ProRule" id="PRU01091"/>
    </source>
</evidence>
<evidence type="ECO:0000256" key="1">
    <source>
        <dbReference type="ARBA" id="ARBA00004496"/>
    </source>
</evidence>
<dbReference type="GO" id="GO:0005829">
    <property type="term" value="C:cytosol"/>
    <property type="evidence" value="ECO:0007669"/>
    <property type="project" value="TreeGrafter"/>
</dbReference>
<evidence type="ECO:0000256" key="4">
    <source>
        <dbReference type="ARBA" id="ARBA00023012"/>
    </source>
</evidence>
<dbReference type="PANTHER" id="PTHR48111:SF39">
    <property type="entry name" value="TRANSCRIPTIONAL REGULATORY PROTEIN CPXR"/>
    <property type="match status" value="1"/>
</dbReference>
<name>Q2NS96_SODGM</name>
<keyword evidence="2" id="KW-0963">Cytoplasm</keyword>
<dbReference type="EMBL" id="LN854557">
    <property type="protein sequence ID" value="CRL45864.1"/>
    <property type="molecule type" value="Genomic_DNA"/>
</dbReference>
<sequence>MKILLVDDDRELGKMLSKYLTAEGFDTTLVLTGQEGVDGALSGDYTAMILDIMLPDMSGTDVLHQVRKSSRMPIIMLTAKGDNIDRVIGLEMGADDYMPKPCYPRELVARLRAVLRRFDERPEQPAEAGVASFGDLLLNPATRTSLWQGKPFDLTASEFNLLELLIRAPDRVVSKDDLSEKGWVGAAKPMIAALMCTSAISAKNCHCCPAAAWVLKRYAVSVTGSVDETTRAFVLEDPAMVLADFSTDYPGAVGCFHPVRQPP</sequence>
<evidence type="ECO:0000256" key="8">
    <source>
        <dbReference type="PROSITE-ProRule" id="PRU00169"/>
    </source>
</evidence>
<dbReference type="Gene3D" id="3.40.50.2300">
    <property type="match status" value="1"/>
</dbReference>
<comment type="subcellular location">
    <subcellularLocation>
        <location evidence="1">Cytoplasm</location>
    </subcellularLocation>
</comment>
<proteinExistence type="predicted"/>
<evidence type="ECO:0000256" key="3">
    <source>
        <dbReference type="ARBA" id="ARBA00022553"/>
    </source>
</evidence>
<dbReference type="KEGG" id="sgl:SG1704"/>
<dbReference type="PROSITE" id="PS51755">
    <property type="entry name" value="OMPR_PHOB"/>
    <property type="match status" value="1"/>
</dbReference>
<evidence type="ECO:0000256" key="6">
    <source>
        <dbReference type="ARBA" id="ARBA00023125"/>
    </source>
</evidence>
<dbReference type="Gene3D" id="6.10.250.690">
    <property type="match status" value="1"/>
</dbReference>
<dbReference type="EMBL" id="AP008232">
    <property type="protein sequence ID" value="BAE74979.1"/>
    <property type="molecule type" value="Genomic_DNA"/>
</dbReference>
<keyword evidence="5" id="KW-0805">Transcription regulation</keyword>